<keyword evidence="3" id="KW-0479">Metal-binding</keyword>
<comment type="caution">
    <text evidence="11">The sequence shown here is derived from an EMBL/GenBank/DDBJ whole genome shotgun (WGS) entry which is preliminary data.</text>
</comment>
<evidence type="ECO:0000256" key="4">
    <source>
        <dbReference type="ARBA" id="ARBA00022771"/>
    </source>
</evidence>
<evidence type="ECO:0000256" key="8">
    <source>
        <dbReference type="PROSITE-ProRule" id="PRU00175"/>
    </source>
</evidence>
<evidence type="ECO:0000256" key="9">
    <source>
        <dbReference type="SAM" id="MobiDB-lite"/>
    </source>
</evidence>
<organism evidence="11 12">
    <name type="scientific">Kingdonia uniflora</name>
    <dbReference type="NCBI Taxonomy" id="39325"/>
    <lineage>
        <taxon>Eukaryota</taxon>
        <taxon>Viridiplantae</taxon>
        <taxon>Streptophyta</taxon>
        <taxon>Embryophyta</taxon>
        <taxon>Tracheophyta</taxon>
        <taxon>Spermatophyta</taxon>
        <taxon>Magnoliopsida</taxon>
        <taxon>Ranunculales</taxon>
        <taxon>Circaeasteraceae</taxon>
        <taxon>Kingdonia</taxon>
    </lineage>
</organism>
<dbReference type="EMBL" id="JACGCM010001886">
    <property type="protein sequence ID" value="KAF6147619.1"/>
    <property type="molecule type" value="Genomic_DNA"/>
</dbReference>
<keyword evidence="5" id="KW-0862">Zinc</keyword>
<proteinExistence type="predicted"/>
<dbReference type="GO" id="GO:0016020">
    <property type="term" value="C:membrane"/>
    <property type="evidence" value="ECO:0007669"/>
    <property type="project" value="UniProtKB-SubCell"/>
</dbReference>
<keyword evidence="12" id="KW-1185">Reference proteome</keyword>
<dbReference type="GO" id="GO:0008270">
    <property type="term" value="F:zinc ion binding"/>
    <property type="evidence" value="ECO:0007669"/>
    <property type="project" value="UniProtKB-KW"/>
</dbReference>
<sequence length="528" mass="58232">MGSSSSRLGSHPTQPRLKRTIRRTLSSLLCGSRTSPHHQMEEYPVGLLACSTEVISPIVVNQLQTSKSKGHSSVFSSESVSSRSTTERGTSSNSSIGASERKCLSVSKEVGPDLENADCTTVVVEPYLDKNGNVGSNSCKEQQSSQSVNVRDNLATDSVIDNTINEEHSQIYVEGTCSSSTTHQDHQDSCPDVTLPVENPTYDVLPNVDSSFVPVVSESTSTSQSLGNEIASLIIQETAPTVGLGLLMSDMHHDRRNGNVLHVDVVSISSNTSFSNGGEIGNHEARRNSRRLFWDAFSRRGSRRHSDSRTIFFSNEDIDDVETRDRWLLDFNNESFEDGVGSYSGFLSSRRHGMYEGRRHSRSEIWERFRGGLDESSRRTNFCASGLHPDGTCSCESFSMEEESSTRGSISRIVMLAEALFEVLDEIHRQPLSFSLSMVSRPAPEAVVNSFPLKSHKKPNVAEIGDDVEQCYICLAEYEEGDTIRILPCRHEYHMSCVDKWLKEIHGVCPLCRGDVSEGAAQCSVSNP</sequence>
<dbReference type="Proteomes" id="UP000541444">
    <property type="component" value="Unassembled WGS sequence"/>
</dbReference>
<comment type="subcellular location">
    <subcellularLocation>
        <location evidence="1">Membrane</location>
        <topology evidence="1">Single-pass membrane protein</topology>
    </subcellularLocation>
</comment>
<feature type="compositionally biased region" description="Low complexity" evidence="9">
    <location>
        <begin position="66"/>
        <end position="95"/>
    </location>
</feature>
<feature type="domain" description="RING-type" evidence="10">
    <location>
        <begin position="471"/>
        <end position="513"/>
    </location>
</feature>
<keyword evidence="6" id="KW-1133">Transmembrane helix</keyword>
<evidence type="ECO:0000313" key="11">
    <source>
        <dbReference type="EMBL" id="KAF6147619.1"/>
    </source>
</evidence>
<accession>A0A7J7LYD6</accession>
<dbReference type="SMART" id="SM00184">
    <property type="entry name" value="RING"/>
    <property type="match status" value="1"/>
</dbReference>
<dbReference type="Pfam" id="PF13639">
    <property type="entry name" value="zf-RING_2"/>
    <property type="match status" value="1"/>
</dbReference>
<evidence type="ECO:0000256" key="5">
    <source>
        <dbReference type="ARBA" id="ARBA00022833"/>
    </source>
</evidence>
<feature type="compositionally biased region" description="Polar residues" evidence="9">
    <location>
        <begin position="1"/>
        <end position="13"/>
    </location>
</feature>
<dbReference type="PROSITE" id="PS50089">
    <property type="entry name" value="ZF_RING_2"/>
    <property type="match status" value="1"/>
</dbReference>
<keyword evidence="7" id="KW-0472">Membrane</keyword>
<dbReference type="InterPro" id="IPR051653">
    <property type="entry name" value="E3_ligase_sorting_rcpt"/>
</dbReference>
<keyword evidence="4 8" id="KW-0863">Zinc-finger</keyword>
<evidence type="ECO:0000259" key="10">
    <source>
        <dbReference type="PROSITE" id="PS50089"/>
    </source>
</evidence>
<gene>
    <name evidence="11" type="ORF">GIB67_031610</name>
</gene>
<feature type="region of interest" description="Disordered" evidence="9">
    <location>
        <begin position="66"/>
        <end position="102"/>
    </location>
</feature>
<dbReference type="PANTHER" id="PTHR47168">
    <property type="entry name" value="RING ZINC FINGER DOMAIN SUPERFAMILY PROTEIN-RELATED"/>
    <property type="match status" value="1"/>
</dbReference>
<feature type="region of interest" description="Disordered" evidence="9">
    <location>
        <begin position="1"/>
        <end position="21"/>
    </location>
</feature>
<dbReference type="Gene3D" id="3.30.40.10">
    <property type="entry name" value="Zinc/RING finger domain, C3HC4 (zinc finger)"/>
    <property type="match status" value="1"/>
</dbReference>
<dbReference type="PANTHER" id="PTHR47168:SF1">
    <property type="entry name" value="OS02G0798600 PROTEIN"/>
    <property type="match status" value="1"/>
</dbReference>
<dbReference type="InterPro" id="IPR013083">
    <property type="entry name" value="Znf_RING/FYVE/PHD"/>
</dbReference>
<evidence type="ECO:0000256" key="2">
    <source>
        <dbReference type="ARBA" id="ARBA00022692"/>
    </source>
</evidence>
<dbReference type="AlphaFoldDB" id="A0A7J7LYD6"/>
<dbReference type="InterPro" id="IPR001841">
    <property type="entry name" value="Znf_RING"/>
</dbReference>
<evidence type="ECO:0000256" key="6">
    <source>
        <dbReference type="ARBA" id="ARBA00022989"/>
    </source>
</evidence>
<evidence type="ECO:0000313" key="12">
    <source>
        <dbReference type="Proteomes" id="UP000541444"/>
    </source>
</evidence>
<dbReference type="FunFam" id="3.30.40.10:FF:000388">
    <property type="entry name" value="Putative RING zinc finger domain superfamily protein"/>
    <property type="match status" value="1"/>
</dbReference>
<name>A0A7J7LYD6_9MAGN</name>
<dbReference type="OrthoDB" id="8062037at2759"/>
<protein>
    <recommendedName>
        <fullName evidence="10">RING-type domain-containing protein</fullName>
    </recommendedName>
</protein>
<evidence type="ECO:0000256" key="3">
    <source>
        <dbReference type="ARBA" id="ARBA00022723"/>
    </source>
</evidence>
<reference evidence="11 12" key="1">
    <citation type="journal article" date="2020" name="IScience">
        <title>Genome Sequencing of the Endangered Kingdonia uniflora (Circaeasteraceae, Ranunculales) Reveals Potential Mechanisms of Evolutionary Specialization.</title>
        <authorList>
            <person name="Sun Y."/>
            <person name="Deng T."/>
            <person name="Zhang A."/>
            <person name="Moore M.J."/>
            <person name="Landis J.B."/>
            <person name="Lin N."/>
            <person name="Zhang H."/>
            <person name="Zhang X."/>
            <person name="Huang J."/>
            <person name="Zhang X."/>
            <person name="Sun H."/>
            <person name="Wang H."/>
        </authorList>
    </citation>
    <scope>NUCLEOTIDE SEQUENCE [LARGE SCALE GENOMIC DNA]</scope>
    <source>
        <strain evidence="11">TB1705</strain>
        <tissue evidence="11">Leaf</tissue>
    </source>
</reference>
<evidence type="ECO:0000256" key="7">
    <source>
        <dbReference type="ARBA" id="ARBA00023136"/>
    </source>
</evidence>
<evidence type="ECO:0000256" key="1">
    <source>
        <dbReference type="ARBA" id="ARBA00004167"/>
    </source>
</evidence>
<dbReference type="SUPFAM" id="SSF57850">
    <property type="entry name" value="RING/U-box"/>
    <property type="match status" value="1"/>
</dbReference>
<keyword evidence="2" id="KW-0812">Transmembrane</keyword>